<name>A0A368SN69_SETIT</name>
<sequence>MTSLAVIHIATNFFRHISLYQLFFGNHFSYRFIVLYDNQSFSFFFPGSDASIHAFVQHDMITLVIIYKKMFNHKIFGSYFKVFQESFPSKNQVNEVFHKDIQKVGEYAVETTW</sequence>
<gene>
    <name evidence="1" type="ORF">SETIT_9G323900v2</name>
</gene>
<protein>
    <submittedName>
        <fullName evidence="1">Uncharacterized protein</fullName>
    </submittedName>
</protein>
<reference evidence="1" key="2">
    <citation type="submission" date="2015-07" db="EMBL/GenBank/DDBJ databases">
        <authorList>
            <person name="Noorani M."/>
        </authorList>
    </citation>
    <scope>NUCLEOTIDE SEQUENCE</scope>
    <source>
        <strain evidence="1">Yugu1</strain>
    </source>
</reference>
<proteinExistence type="predicted"/>
<dbReference type="AlphaFoldDB" id="A0A368SN69"/>
<evidence type="ECO:0000313" key="1">
    <source>
        <dbReference type="EMBL" id="RCV43813.1"/>
    </source>
</evidence>
<organism evidence="1">
    <name type="scientific">Setaria italica</name>
    <name type="common">Foxtail millet</name>
    <name type="synonym">Panicum italicum</name>
    <dbReference type="NCBI Taxonomy" id="4555"/>
    <lineage>
        <taxon>Eukaryota</taxon>
        <taxon>Viridiplantae</taxon>
        <taxon>Streptophyta</taxon>
        <taxon>Embryophyta</taxon>
        <taxon>Tracheophyta</taxon>
        <taxon>Spermatophyta</taxon>
        <taxon>Magnoliopsida</taxon>
        <taxon>Liliopsida</taxon>
        <taxon>Poales</taxon>
        <taxon>Poaceae</taxon>
        <taxon>PACMAD clade</taxon>
        <taxon>Panicoideae</taxon>
        <taxon>Panicodae</taxon>
        <taxon>Paniceae</taxon>
        <taxon>Cenchrinae</taxon>
        <taxon>Setaria</taxon>
    </lineage>
</organism>
<reference evidence="1" key="1">
    <citation type="journal article" date="2012" name="Nat. Biotechnol.">
        <title>Reference genome sequence of the model plant Setaria.</title>
        <authorList>
            <person name="Bennetzen J.L."/>
            <person name="Schmutz J."/>
            <person name="Wang H."/>
            <person name="Percifield R."/>
            <person name="Hawkins J."/>
            <person name="Pontaroli A.C."/>
            <person name="Estep M."/>
            <person name="Feng L."/>
            <person name="Vaughn J.N."/>
            <person name="Grimwood J."/>
            <person name="Jenkins J."/>
            <person name="Barry K."/>
            <person name="Lindquist E."/>
            <person name="Hellsten U."/>
            <person name="Deshpande S."/>
            <person name="Wang X."/>
            <person name="Wu X."/>
            <person name="Mitros T."/>
            <person name="Triplett J."/>
            <person name="Yang X."/>
            <person name="Ye C.Y."/>
            <person name="Mauro-Herrera M."/>
            <person name="Wang L."/>
            <person name="Li P."/>
            <person name="Sharma M."/>
            <person name="Sharma R."/>
            <person name="Ronald P.C."/>
            <person name="Panaud O."/>
            <person name="Kellogg E.A."/>
            <person name="Brutnell T.P."/>
            <person name="Doust A.N."/>
            <person name="Tuskan G.A."/>
            <person name="Rokhsar D."/>
            <person name="Devos K.M."/>
        </authorList>
    </citation>
    <scope>NUCLEOTIDE SEQUENCE [LARGE SCALE GENOMIC DNA]</scope>
    <source>
        <strain evidence="1">Yugu1</strain>
    </source>
</reference>
<accession>A0A368SN69</accession>
<dbReference type="EMBL" id="CM003536">
    <property type="protein sequence ID" value="RCV43813.1"/>
    <property type="molecule type" value="Genomic_DNA"/>
</dbReference>